<dbReference type="Proteomes" id="UP001629523">
    <property type="component" value="Unassembled WGS sequence"/>
</dbReference>
<protein>
    <submittedName>
        <fullName evidence="1">DUF3313 domain-containing protein</fullName>
    </submittedName>
</protein>
<sequence length="226" mass="24932">MKSLFIGKFVKPLLLIIIFSTTIGCSSPIATQTEYSGFLGDYSQLTKAKSATGHEILRWVSPKLSSNKYTSIIYTPIIYYPKAQPTDRVSLNTLNTILDYTNAQVKGALAQQLALSSQKSPHTLIFKGAITSVNAENEGVQFYEVLPVTAVIAGTMAATGHRTQQSELFFEAELIDSETGMPVLKVVRKGYGKNLYNSQQIITKADVKQIIDNMVTDISKFDITHR</sequence>
<dbReference type="RefSeq" id="WP_408573734.1">
    <property type="nucleotide sequence ID" value="NZ_JBBEST010000015.1"/>
</dbReference>
<comment type="caution">
    <text evidence="1">The sequence shown here is derived from an EMBL/GenBank/DDBJ whole genome shotgun (WGS) entry which is preliminary data.</text>
</comment>
<dbReference type="Pfam" id="PF11769">
    <property type="entry name" value="DUF3313"/>
    <property type="match status" value="1"/>
</dbReference>
<dbReference type="PROSITE" id="PS51257">
    <property type="entry name" value="PROKAR_LIPOPROTEIN"/>
    <property type="match status" value="1"/>
</dbReference>
<evidence type="ECO:0000313" key="1">
    <source>
        <dbReference type="EMBL" id="MFM1348851.1"/>
    </source>
</evidence>
<organism evidence="1 2">
    <name type="scientific">Yersinia proxima</name>
    <dbReference type="NCBI Taxonomy" id="2890316"/>
    <lineage>
        <taxon>Bacteria</taxon>
        <taxon>Pseudomonadati</taxon>
        <taxon>Pseudomonadota</taxon>
        <taxon>Gammaproteobacteria</taxon>
        <taxon>Enterobacterales</taxon>
        <taxon>Yersiniaceae</taxon>
        <taxon>Yersinia</taxon>
    </lineage>
</organism>
<keyword evidence="2" id="KW-1185">Reference proteome</keyword>
<dbReference type="InterPro" id="IPR021747">
    <property type="entry name" value="DUF3313"/>
</dbReference>
<gene>
    <name evidence="1" type="ORF">WFP14_20120</name>
</gene>
<accession>A0ABW9F4R6</accession>
<dbReference type="EMBL" id="JBBEST010000015">
    <property type="protein sequence ID" value="MFM1348851.1"/>
    <property type="molecule type" value="Genomic_DNA"/>
</dbReference>
<proteinExistence type="predicted"/>
<reference evidence="1 2" key="1">
    <citation type="journal article" date="2024" name="Infect. Genet. Evol.">
        <title>Characteristics and comparative genome analysis of Yersinia enterocolitica and related species associated with human infections in Switzerland 2019-2023.</title>
        <authorList>
            <person name="Stevens M.J.A."/>
            <person name="Horlbog J.A."/>
            <person name="Diethelm A."/>
            <person name="Stephan R."/>
            <person name="Nuesch-Inderbinen M."/>
        </authorList>
    </citation>
    <scope>NUCLEOTIDE SEQUENCE [LARGE SCALE GENOMIC DNA]</scope>
    <source>
        <strain evidence="1 2">N20-0302</strain>
    </source>
</reference>
<evidence type="ECO:0000313" key="2">
    <source>
        <dbReference type="Proteomes" id="UP001629523"/>
    </source>
</evidence>
<name>A0ABW9F4R6_9GAMM</name>